<organism evidence="3 4">
    <name type="scientific">Pichia kluyveri</name>
    <name type="common">Yeast</name>
    <dbReference type="NCBI Taxonomy" id="36015"/>
    <lineage>
        <taxon>Eukaryota</taxon>
        <taxon>Fungi</taxon>
        <taxon>Dikarya</taxon>
        <taxon>Ascomycota</taxon>
        <taxon>Saccharomycotina</taxon>
        <taxon>Pichiomycetes</taxon>
        <taxon>Pichiales</taxon>
        <taxon>Pichiaceae</taxon>
        <taxon>Pichia</taxon>
    </lineage>
</organism>
<keyword evidence="4" id="KW-1185">Reference proteome</keyword>
<evidence type="ECO:0000313" key="3">
    <source>
        <dbReference type="EMBL" id="GMM47017.1"/>
    </source>
</evidence>
<keyword evidence="2" id="KW-1133">Transmembrane helix</keyword>
<evidence type="ECO:0000256" key="1">
    <source>
        <dbReference type="SAM" id="MobiDB-lite"/>
    </source>
</evidence>
<reference evidence="3 4" key="1">
    <citation type="journal article" date="2023" name="Elife">
        <title>Identification of key yeast species and microbe-microbe interactions impacting larval growth of Drosophila in the wild.</title>
        <authorList>
            <person name="Mure A."/>
            <person name="Sugiura Y."/>
            <person name="Maeda R."/>
            <person name="Honda K."/>
            <person name="Sakurai N."/>
            <person name="Takahashi Y."/>
            <person name="Watada M."/>
            <person name="Katoh T."/>
            <person name="Gotoh A."/>
            <person name="Gotoh Y."/>
            <person name="Taniguchi I."/>
            <person name="Nakamura K."/>
            <person name="Hayashi T."/>
            <person name="Katayama T."/>
            <person name="Uemura T."/>
            <person name="Hattori Y."/>
        </authorList>
    </citation>
    <scope>NUCLEOTIDE SEQUENCE [LARGE SCALE GENOMIC DNA]</scope>
    <source>
        <strain evidence="3 4">PK-24</strain>
    </source>
</reference>
<feature type="compositionally biased region" description="Low complexity" evidence="1">
    <location>
        <begin position="250"/>
        <end position="261"/>
    </location>
</feature>
<keyword evidence="2" id="KW-0472">Membrane</keyword>
<dbReference type="EMBL" id="BTGB01000005">
    <property type="protein sequence ID" value="GMM47017.1"/>
    <property type="molecule type" value="Genomic_DNA"/>
</dbReference>
<name>A0AAV5R7T3_PICKL</name>
<dbReference type="AlphaFoldDB" id="A0AAV5R7T3"/>
<feature type="region of interest" description="Disordered" evidence="1">
    <location>
        <begin position="308"/>
        <end position="328"/>
    </location>
</feature>
<protein>
    <recommendedName>
        <fullName evidence="5">Suppressor of lethality of KEX2 GAS1 double null mutant protein 1</fullName>
    </recommendedName>
</protein>
<feature type="compositionally biased region" description="Polar residues" evidence="1">
    <location>
        <begin position="135"/>
        <end position="150"/>
    </location>
</feature>
<feature type="region of interest" description="Disordered" evidence="1">
    <location>
        <begin position="128"/>
        <end position="150"/>
    </location>
</feature>
<feature type="region of interest" description="Disordered" evidence="1">
    <location>
        <begin position="173"/>
        <end position="209"/>
    </location>
</feature>
<feature type="transmembrane region" description="Helical" evidence="2">
    <location>
        <begin position="6"/>
        <end position="29"/>
    </location>
</feature>
<feature type="region of interest" description="Disordered" evidence="1">
    <location>
        <begin position="244"/>
        <end position="266"/>
    </location>
</feature>
<comment type="caution">
    <text evidence="3">The sequence shown here is derived from an EMBL/GenBank/DDBJ whole genome shotgun (WGS) entry which is preliminary data.</text>
</comment>
<sequence>MYSTTGLAVGMAIGVPTLVFILVTAGFWYRQKLKYKKDLEGNGQDEDDALDLDLDHIIDTPKESHIKDFSTDDLVKRVDAKNVDVDNNDLDDREPDGPVVIRAGDRSFRKSSKIMGLRLLNKDEHDKLQKLPPNKRNTIGKNYSPSKLSQQQSTENFKAFYQSMIPVLPDETLNSGNTSKHASSASLGGESMNESNNIFNNPTTPMKNGNVTSQSNNDLYKLLQDDTPMNPKVLGEIPLRYSKLQSPTPSISQQGSKGSSIHNDDDYNAAHELDHFDTPVKQANLYTSPFDTPPSNQRFQLQNMDFDSENEQDFEGKPDDEDESDIKEDSETNEIMIDHFNDSIPQSLEYESSSTRTNFHRRLNSNDSHLIIEVDRAEEKYNQKRREWLDSYRKV</sequence>
<evidence type="ECO:0000256" key="2">
    <source>
        <dbReference type="SAM" id="Phobius"/>
    </source>
</evidence>
<gene>
    <name evidence="3" type="ORF">DAPK24_035920</name>
</gene>
<proteinExistence type="predicted"/>
<evidence type="ECO:0000313" key="4">
    <source>
        <dbReference type="Proteomes" id="UP001378960"/>
    </source>
</evidence>
<accession>A0AAV5R7T3</accession>
<keyword evidence="2" id="KW-0812">Transmembrane</keyword>
<dbReference type="Proteomes" id="UP001378960">
    <property type="component" value="Unassembled WGS sequence"/>
</dbReference>
<evidence type="ECO:0008006" key="5">
    <source>
        <dbReference type="Google" id="ProtNLM"/>
    </source>
</evidence>